<reference evidence="12" key="1">
    <citation type="submission" date="2020-02" db="EMBL/GenBank/DDBJ databases">
        <authorList>
            <person name="Meier V. D."/>
        </authorList>
    </citation>
    <scope>NUCLEOTIDE SEQUENCE</scope>
    <source>
        <strain evidence="12">AVDCRST_MAG10</strain>
    </source>
</reference>
<evidence type="ECO:0000313" key="12">
    <source>
        <dbReference type="EMBL" id="CAA9239254.1"/>
    </source>
</evidence>
<gene>
    <name evidence="12" type="ORF">AVDCRST_MAG10-1511</name>
</gene>
<evidence type="ECO:0000256" key="2">
    <source>
        <dbReference type="ARBA" id="ARBA00022670"/>
    </source>
</evidence>
<sequence>MINPVTAVALAVALLVSACSSEDSAAPAPPSVTGPASSAPMPTSTSTTTSSTSTTTAPAPRTRPPAPLVDVQELEPSIGVALNKLTADNVTGAPLPGYEANRAFLQPAGAEALARVQRRLAGRNLGVKVFDAYRPVRATHALVAWARAQGRGDLVGPYIASVSYHNSGQAVDLTLVDRATNRELDMGTGYETFTPAAHTANAAGVAAENRAVLVEAMHAEGFENYVGEWWHFYYYVTGAALIDEPIR</sequence>
<evidence type="ECO:0000256" key="6">
    <source>
        <dbReference type="ARBA" id="ARBA00022997"/>
    </source>
</evidence>
<dbReference type="InterPro" id="IPR009045">
    <property type="entry name" value="Zn_M74/Hedgehog-like"/>
</dbReference>
<keyword evidence="6 9" id="KW-0224">Dipeptidase</keyword>
<feature type="binding site" evidence="9">
    <location>
        <position position="172"/>
    </location>
    <ligand>
        <name>Zn(2+)</name>
        <dbReference type="ChEBI" id="CHEBI:29105"/>
        <note>catalytic</note>
    </ligand>
</feature>
<dbReference type="SUPFAM" id="SSF55166">
    <property type="entry name" value="Hedgehog/DD-peptidase"/>
    <property type="match status" value="1"/>
</dbReference>
<evidence type="ECO:0000256" key="1">
    <source>
        <dbReference type="ARBA" id="ARBA00001362"/>
    </source>
</evidence>
<comment type="cofactor">
    <cofactor evidence="9">
        <name>Zn(2+)</name>
        <dbReference type="ChEBI" id="CHEBI:29105"/>
    </cofactor>
    <text evidence="9">Binds 1 zinc ion per subunit.</text>
</comment>
<proteinExistence type="inferred from homology"/>
<organism evidence="12">
    <name type="scientific">uncultured Acidimicrobiales bacterium</name>
    <dbReference type="NCBI Taxonomy" id="310071"/>
    <lineage>
        <taxon>Bacteria</taxon>
        <taxon>Bacillati</taxon>
        <taxon>Actinomycetota</taxon>
        <taxon>Acidimicrobiia</taxon>
        <taxon>Acidimicrobiales</taxon>
        <taxon>environmental samples</taxon>
    </lineage>
</organism>
<keyword evidence="2 9" id="KW-0645">Protease</keyword>
<dbReference type="GO" id="GO:0071555">
    <property type="term" value="P:cell wall organization"/>
    <property type="evidence" value="ECO:0007669"/>
    <property type="project" value="UniProtKB-KW"/>
</dbReference>
<dbReference type="HAMAP" id="MF_01924">
    <property type="entry name" value="A_A_dipeptidase"/>
    <property type="match status" value="1"/>
</dbReference>
<evidence type="ECO:0000256" key="7">
    <source>
        <dbReference type="ARBA" id="ARBA00023049"/>
    </source>
</evidence>
<keyword evidence="5 9" id="KW-0862">Zinc</keyword>
<evidence type="ECO:0000256" key="8">
    <source>
        <dbReference type="ARBA" id="ARBA00023316"/>
    </source>
</evidence>
<protein>
    <recommendedName>
        <fullName evidence="9">D-alanyl-D-alanine dipeptidase</fullName>
        <shortName evidence="9">D-Ala-D-Ala dipeptidase</shortName>
        <ecNumber evidence="9">3.4.13.22</ecNumber>
    </recommendedName>
</protein>
<keyword evidence="8" id="KW-0961">Cell wall biogenesis/degradation</keyword>
<dbReference type="PANTHER" id="PTHR43126:SF1">
    <property type="entry name" value="D-ALANYL-D-ALANINE DIPEPTIDASE"/>
    <property type="match status" value="1"/>
</dbReference>
<comment type="similarity">
    <text evidence="9">Belongs to the peptidase M15D family.</text>
</comment>
<dbReference type="Gene3D" id="3.30.1380.10">
    <property type="match status" value="1"/>
</dbReference>
<dbReference type="GO" id="GO:0006508">
    <property type="term" value="P:proteolysis"/>
    <property type="evidence" value="ECO:0007669"/>
    <property type="project" value="UniProtKB-KW"/>
</dbReference>
<dbReference type="Pfam" id="PF01427">
    <property type="entry name" value="Peptidase_M15"/>
    <property type="match status" value="1"/>
</dbReference>
<dbReference type="AlphaFoldDB" id="A0A6J4I1G3"/>
<evidence type="ECO:0000256" key="3">
    <source>
        <dbReference type="ARBA" id="ARBA00022723"/>
    </source>
</evidence>
<dbReference type="PANTHER" id="PTHR43126">
    <property type="entry name" value="D-ALANYL-D-ALANINE DIPEPTIDASE"/>
    <property type="match status" value="1"/>
</dbReference>
<feature type="binding site" evidence="9">
    <location>
        <position position="165"/>
    </location>
    <ligand>
        <name>Zn(2+)</name>
        <dbReference type="ChEBI" id="CHEBI:29105"/>
        <note>catalytic</note>
    </ligand>
</feature>
<evidence type="ECO:0000256" key="9">
    <source>
        <dbReference type="HAMAP-Rule" id="MF_01924"/>
    </source>
</evidence>
<accession>A0A6J4I1G3</accession>
<evidence type="ECO:0000256" key="10">
    <source>
        <dbReference type="SAM" id="MobiDB-lite"/>
    </source>
</evidence>
<dbReference type="GO" id="GO:0008237">
    <property type="term" value="F:metallopeptidase activity"/>
    <property type="evidence" value="ECO:0007669"/>
    <property type="project" value="UniProtKB-KW"/>
</dbReference>
<dbReference type="InterPro" id="IPR000755">
    <property type="entry name" value="A_A_dipeptidase"/>
</dbReference>
<keyword evidence="11" id="KW-0732">Signal</keyword>
<dbReference type="EC" id="3.4.13.22" evidence="9"/>
<dbReference type="GO" id="GO:0160237">
    <property type="term" value="F:D-Ala-D-Ala dipeptidase activity"/>
    <property type="evidence" value="ECO:0007669"/>
    <property type="project" value="UniProtKB-EC"/>
</dbReference>
<dbReference type="EMBL" id="CADCTB010000102">
    <property type="protein sequence ID" value="CAA9239254.1"/>
    <property type="molecule type" value="Genomic_DNA"/>
</dbReference>
<feature type="active site" description="Proton donor/acceptor" evidence="9">
    <location>
        <position position="228"/>
    </location>
</feature>
<dbReference type="GO" id="GO:0008270">
    <property type="term" value="F:zinc ion binding"/>
    <property type="evidence" value="ECO:0007669"/>
    <property type="project" value="UniProtKB-UniRule"/>
</dbReference>
<comment type="function">
    <text evidence="9">Catalyzes hydrolysis of the D-alanyl-D-alanine dipeptide.</text>
</comment>
<keyword evidence="7 9" id="KW-0482">Metalloprotease</keyword>
<keyword evidence="4 9" id="KW-0378">Hydrolase</keyword>
<comment type="catalytic activity">
    <reaction evidence="1 9">
        <text>D-alanyl-D-alanine + H2O = 2 D-alanine</text>
        <dbReference type="Rhea" id="RHEA:20661"/>
        <dbReference type="ChEBI" id="CHEBI:15377"/>
        <dbReference type="ChEBI" id="CHEBI:57416"/>
        <dbReference type="ChEBI" id="CHEBI:57822"/>
        <dbReference type="EC" id="3.4.13.22"/>
    </reaction>
</comment>
<evidence type="ECO:0000256" key="5">
    <source>
        <dbReference type="ARBA" id="ARBA00022833"/>
    </source>
</evidence>
<keyword evidence="3 9" id="KW-0479">Metal-binding</keyword>
<evidence type="ECO:0000256" key="11">
    <source>
        <dbReference type="SAM" id="SignalP"/>
    </source>
</evidence>
<evidence type="ECO:0000256" key="4">
    <source>
        <dbReference type="ARBA" id="ARBA00022801"/>
    </source>
</evidence>
<feature type="binding site" evidence="9">
    <location>
        <position position="231"/>
    </location>
    <ligand>
        <name>Zn(2+)</name>
        <dbReference type="ChEBI" id="CHEBI:29105"/>
        <note>catalytic</note>
    </ligand>
</feature>
<feature type="region of interest" description="Disordered" evidence="10">
    <location>
        <begin position="23"/>
        <end position="67"/>
    </location>
</feature>
<feature type="site" description="Transition state stabilizer" evidence="9">
    <location>
        <position position="134"/>
    </location>
</feature>
<feature type="compositionally biased region" description="Low complexity" evidence="10">
    <location>
        <begin position="35"/>
        <end position="60"/>
    </location>
</feature>
<feature type="chain" id="PRO_5026834201" description="D-alanyl-D-alanine dipeptidase" evidence="11">
    <location>
        <begin position="26"/>
        <end position="247"/>
    </location>
</feature>
<name>A0A6J4I1G3_9ACTN</name>
<feature type="signal peptide" evidence="11">
    <location>
        <begin position="1"/>
        <end position="25"/>
    </location>
</feature>